<feature type="transmembrane region" description="Helical" evidence="7">
    <location>
        <begin position="208"/>
        <end position="227"/>
    </location>
</feature>
<evidence type="ECO:0000256" key="4">
    <source>
        <dbReference type="ARBA" id="ARBA00022692"/>
    </source>
</evidence>
<evidence type="ECO:0000256" key="7">
    <source>
        <dbReference type="HAMAP-Rule" id="MF_01147"/>
    </source>
</evidence>
<feature type="transmembrane region" description="Helical" evidence="7">
    <location>
        <begin position="247"/>
        <end position="268"/>
    </location>
</feature>
<dbReference type="Proteomes" id="UP001059934">
    <property type="component" value="Chromosome"/>
</dbReference>
<evidence type="ECO:0000256" key="6">
    <source>
        <dbReference type="ARBA" id="ARBA00023136"/>
    </source>
</evidence>
<evidence type="ECO:0000256" key="2">
    <source>
        <dbReference type="ARBA" id="ARBA00022475"/>
    </source>
</evidence>
<feature type="transmembrane region" description="Helical" evidence="7">
    <location>
        <begin position="130"/>
        <end position="150"/>
    </location>
</feature>
<dbReference type="HAMAP" id="MF_01147">
    <property type="entry name" value="Lgt"/>
    <property type="match status" value="1"/>
</dbReference>
<accession>A0ABY5TN67</accession>
<keyword evidence="3 7" id="KW-0808">Transferase</keyword>
<reference evidence="8" key="1">
    <citation type="submission" date="2022-08" db="EMBL/GenBank/DDBJ databases">
        <title>Catabolic pathway analysis in culturable SAR92 clade bacteria reveals their overlooked roles in DMSP degradation in coastal seas.</title>
        <authorList>
            <person name="He X."/>
            <person name="Zhang X."/>
            <person name="Zhang Y."/>
        </authorList>
    </citation>
    <scope>NUCLEOTIDE SEQUENCE</scope>
    <source>
        <strain evidence="8">H455</strain>
    </source>
</reference>
<dbReference type="NCBIfam" id="TIGR00544">
    <property type="entry name" value="lgt"/>
    <property type="match status" value="1"/>
</dbReference>
<evidence type="ECO:0000313" key="8">
    <source>
        <dbReference type="EMBL" id="UVW35292.1"/>
    </source>
</evidence>
<dbReference type="PANTHER" id="PTHR30589">
    <property type="entry name" value="PROLIPOPROTEIN DIACYLGLYCERYL TRANSFERASE"/>
    <property type="match status" value="1"/>
</dbReference>
<comment type="similarity">
    <text evidence="1 7">Belongs to the Lgt family.</text>
</comment>
<comment type="catalytic activity">
    <reaction evidence="7">
        <text>L-cysteinyl-[prolipoprotein] + a 1,2-diacyl-sn-glycero-3-phospho-(1'-sn-glycerol) = an S-1,2-diacyl-sn-glyceryl-L-cysteinyl-[prolipoprotein] + sn-glycerol 1-phosphate + H(+)</text>
        <dbReference type="Rhea" id="RHEA:56712"/>
        <dbReference type="Rhea" id="RHEA-COMP:14679"/>
        <dbReference type="Rhea" id="RHEA-COMP:14680"/>
        <dbReference type="ChEBI" id="CHEBI:15378"/>
        <dbReference type="ChEBI" id="CHEBI:29950"/>
        <dbReference type="ChEBI" id="CHEBI:57685"/>
        <dbReference type="ChEBI" id="CHEBI:64716"/>
        <dbReference type="ChEBI" id="CHEBI:140658"/>
        <dbReference type="EC" id="2.5.1.145"/>
    </reaction>
</comment>
<feature type="transmembrane region" description="Helical" evidence="7">
    <location>
        <begin position="29"/>
        <end position="46"/>
    </location>
</feature>
<comment type="pathway">
    <text evidence="7">Protein modification; lipoprotein biosynthesis (diacylglyceryl transfer).</text>
</comment>
<feature type="transmembrane region" description="Helical" evidence="7">
    <location>
        <begin position="66"/>
        <end position="86"/>
    </location>
</feature>
<keyword evidence="9" id="KW-1185">Reference proteome</keyword>
<dbReference type="PROSITE" id="PS01311">
    <property type="entry name" value="LGT"/>
    <property type="match status" value="1"/>
</dbReference>
<evidence type="ECO:0000256" key="3">
    <source>
        <dbReference type="ARBA" id="ARBA00022679"/>
    </source>
</evidence>
<keyword evidence="5 7" id="KW-1133">Transmembrane helix</keyword>
<dbReference type="EMBL" id="CP103416">
    <property type="protein sequence ID" value="UVW35292.1"/>
    <property type="molecule type" value="Genomic_DNA"/>
</dbReference>
<dbReference type="GO" id="GO:0008961">
    <property type="term" value="F:phosphatidylglycerol-prolipoprotein diacylglyceryl transferase activity"/>
    <property type="evidence" value="ECO:0007669"/>
    <property type="project" value="UniProtKB-EC"/>
</dbReference>
<dbReference type="InterPro" id="IPR001640">
    <property type="entry name" value="Lgt"/>
</dbReference>
<evidence type="ECO:0000256" key="5">
    <source>
        <dbReference type="ARBA" id="ARBA00022989"/>
    </source>
</evidence>
<comment type="function">
    <text evidence="7">Catalyzes the transfer of the diacylglyceryl group from phosphatidylglycerol to the sulfhydryl group of the N-terminal cysteine of a prolipoprotein, the first step in the formation of mature lipoproteins.</text>
</comment>
<feature type="transmembrane region" description="Helical" evidence="7">
    <location>
        <begin position="185"/>
        <end position="203"/>
    </location>
</feature>
<organism evidence="8 9">
    <name type="scientific">SAR92 clade bacterium H455</name>
    <dbReference type="NCBI Taxonomy" id="2974818"/>
    <lineage>
        <taxon>Bacteria</taxon>
        <taxon>Pseudomonadati</taxon>
        <taxon>Pseudomonadota</taxon>
        <taxon>Gammaproteobacteria</taxon>
        <taxon>Cellvibrionales</taxon>
        <taxon>Porticoccaceae</taxon>
        <taxon>SAR92 clade</taxon>
    </lineage>
</organism>
<comment type="subcellular location">
    <subcellularLocation>
        <location evidence="7">Cell membrane</location>
        <topology evidence="7">Multi-pass membrane protein</topology>
    </subcellularLocation>
</comment>
<sequence>MLNYPQIDPVALSLGPFELAGTVIGPLQVHWYGIMYLLAFTCAWLLASRNSQRPWSPIVKTQVEDLIVFGAWGVILGGRFGYMLFYSADKWLADPGMIFRIWEGGMSFHGGLLGVALALMLYARKHKLSFLSLADFVVPLVPAGLFFGRLGNFVGQELWGRPTDLSWGMLFPADPEQLARHPSQLYEAFLEGAVLFLIINWYARKPRLFGEVSGLFLILYGAFRFAVEFVRQPDPQFALDSGAAELLGWMTRGQTLCVPMILFGLWLMRKSLRALVSRKA</sequence>
<keyword evidence="2 7" id="KW-1003">Cell membrane</keyword>
<feature type="transmembrane region" description="Helical" evidence="7">
    <location>
        <begin position="106"/>
        <end position="123"/>
    </location>
</feature>
<keyword evidence="6 7" id="KW-0472">Membrane</keyword>
<evidence type="ECO:0000256" key="1">
    <source>
        <dbReference type="ARBA" id="ARBA00007150"/>
    </source>
</evidence>
<dbReference type="EC" id="2.5.1.145" evidence="7"/>
<name>A0ABY5TN67_9GAMM</name>
<evidence type="ECO:0000313" key="9">
    <source>
        <dbReference type="Proteomes" id="UP001059934"/>
    </source>
</evidence>
<keyword evidence="4 7" id="KW-0812">Transmembrane</keyword>
<feature type="binding site" evidence="7">
    <location>
        <position position="149"/>
    </location>
    <ligand>
        <name>a 1,2-diacyl-sn-glycero-3-phospho-(1'-sn-glycerol)</name>
        <dbReference type="ChEBI" id="CHEBI:64716"/>
    </ligand>
</feature>
<protein>
    <recommendedName>
        <fullName evidence="7">Phosphatidylglycerol--prolipoprotein diacylglyceryl transferase</fullName>
        <ecNumber evidence="7">2.5.1.145</ecNumber>
    </recommendedName>
</protein>
<gene>
    <name evidence="7 8" type="primary">lgt</name>
    <name evidence="8" type="ORF">NYF23_01480</name>
</gene>
<dbReference type="Pfam" id="PF01790">
    <property type="entry name" value="LGT"/>
    <property type="match status" value="1"/>
</dbReference>
<dbReference type="PANTHER" id="PTHR30589:SF0">
    <property type="entry name" value="PHOSPHATIDYLGLYCEROL--PROLIPOPROTEIN DIACYLGLYCERYL TRANSFERASE"/>
    <property type="match status" value="1"/>
</dbReference>
<proteinExistence type="inferred from homology"/>